<keyword evidence="2 5" id="KW-0689">Ribosomal protein</keyword>
<evidence type="ECO:0000256" key="2">
    <source>
        <dbReference type="ARBA" id="ARBA00022980"/>
    </source>
</evidence>
<comment type="similarity">
    <text evidence="1">Belongs to the bacterial ribosomal protein bL28 family.</text>
</comment>
<dbReference type="InterPro" id="IPR034704">
    <property type="entry name" value="Ribosomal_bL28/bL31-like_sf"/>
</dbReference>
<dbReference type="Gene3D" id="2.30.170.40">
    <property type="entry name" value="Ribosomal protein L28/L24"/>
    <property type="match status" value="1"/>
</dbReference>
<dbReference type="NCBIfam" id="TIGR00009">
    <property type="entry name" value="L28"/>
    <property type="match status" value="1"/>
</dbReference>
<reference evidence="5" key="2">
    <citation type="journal article" date="2021" name="Microbiome">
        <title>Successional dynamics and alternative stable states in a saline activated sludge microbial community over 9 years.</title>
        <authorList>
            <person name="Wang Y."/>
            <person name="Ye J."/>
            <person name="Ju F."/>
            <person name="Liu L."/>
            <person name="Boyd J.A."/>
            <person name="Deng Y."/>
            <person name="Parks D.H."/>
            <person name="Jiang X."/>
            <person name="Yin X."/>
            <person name="Woodcroft B.J."/>
            <person name="Tyson G.W."/>
            <person name="Hugenholtz P."/>
            <person name="Polz M.F."/>
            <person name="Zhang T."/>
        </authorList>
    </citation>
    <scope>NUCLEOTIDE SEQUENCE</scope>
    <source>
        <strain evidence="5">HKST-UBA80</strain>
    </source>
</reference>
<dbReference type="InterPro" id="IPR050096">
    <property type="entry name" value="Bacterial_rp_bL28"/>
</dbReference>
<proteinExistence type="inferred from homology"/>
<accession>A0A955IVT6</accession>
<dbReference type="Proteomes" id="UP000714817">
    <property type="component" value="Unassembled WGS sequence"/>
</dbReference>
<dbReference type="GO" id="GO:0003735">
    <property type="term" value="F:structural constituent of ribosome"/>
    <property type="evidence" value="ECO:0007669"/>
    <property type="project" value="InterPro"/>
</dbReference>
<dbReference type="EMBL" id="JAGQNY010000004">
    <property type="protein sequence ID" value="MCA9301983.1"/>
    <property type="molecule type" value="Genomic_DNA"/>
</dbReference>
<dbReference type="InterPro" id="IPR001383">
    <property type="entry name" value="Ribosomal_bL28_bact-type"/>
</dbReference>
<dbReference type="AlphaFoldDB" id="A0A955IVT6"/>
<name>A0A955IVT6_UNCKA</name>
<dbReference type="GO" id="GO:0006412">
    <property type="term" value="P:translation"/>
    <property type="evidence" value="ECO:0007669"/>
    <property type="project" value="InterPro"/>
</dbReference>
<dbReference type="InterPro" id="IPR026569">
    <property type="entry name" value="Ribosomal_bL28"/>
</dbReference>
<sequence length="91" mass="9969">MSVICEICGKGYLKGNLISTGIGKRVSRRTNRTQKPNIRNKRVEINGQKVLVKMCASCLKRIKYEEKKLLAQNVADSAGSAETVAVSDTQA</sequence>
<evidence type="ECO:0000256" key="3">
    <source>
        <dbReference type="ARBA" id="ARBA00023274"/>
    </source>
</evidence>
<dbReference type="GO" id="GO:0005840">
    <property type="term" value="C:ribosome"/>
    <property type="evidence" value="ECO:0007669"/>
    <property type="project" value="UniProtKB-KW"/>
</dbReference>
<comment type="caution">
    <text evidence="5">The sequence shown here is derived from an EMBL/GenBank/DDBJ whole genome shotgun (WGS) entry which is preliminary data.</text>
</comment>
<organism evidence="5 6">
    <name type="scientific">candidate division WWE3 bacterium</name>
    <dbReference type="NCBI Taxonomy" id="2053526"/>
    <lineage>
        <taxon>Bacteria</taxon>
        <taxon>Katanobacteria</taxon>
    </lineage>
</organism>
<dbReference type="InterPro" id="IPR037147">
    <property type="entry name" value="Ribosomal_bL28_sf"/>
</dbReference>
<dbReference type="Pfam" id="PF00830">
    <property type="entry name" value="Ribosomal_L28"/>
    <property type="match status" value="1"/>
</dbReference>
<evidence type="ECO:0000256" key="1">
    <source>
        <dbReference type="ARBA" id="ARBA00008760"/>
    </source>
</evidence>
<dbReference type="GO" id="GO:1990904">
    <property type="term" value="C:ribonucleoprotein complex"/>
    <property type="evidence" value="ECO:0007669"/>
    <property type="project" value="UniProtKB-KW"/>
</dbReference>
<dbReference type="PANTHER" id="PTHR39080">
    <property type="entry name" value="50S RIBOSOMAL PROTEIN L28"/>
    <property type="match status" value="1"/>
</dbReference>
<dbReference type="PANTHER" id="PTHR39080:SF1">
    <property type="entry name" value="LARGE RIBOSOMAL SUBUNIT PROTEIN BL28A"/>
    <property type="match status" value="1"/>
</dbReference>
<evidence type="ECO:0000256" key="4">
    <source>
        <dbReference type="ARBA" id="ARBA00035174"/>
    </source>
</evidence>
<gene>
    <name evidence="5" type="primary">rpmB</name>
    <name evidence="5" type="ORF">KDA10_01265</name>
</gene>
<protein>
    <recommendedName>
        <fullName evidence="4">Large ribosomal subunit protein bL28</fullName>
    </recommendedName>
</protein>
<keyword evidence="3" id="KW-0687">Ribonucleoprotein</keyword>
<evidence type="ECO:0000313" key="5">
    <source>
        <dbReference type="EMBL" id="MCA9301983.1"/>
    </source>
</evidence>
<evidence type="ECO:0000313" key="6">
    <source>
        <dbReference type="Proteomes" id="UP000714817"/>
    </source>
</evidence>
<dbReference type="SUPFAM" id="SSF143800">
    <property type="entry name" value="L28p-like"/>
    <property type="match status" value="1"/>
</dbReference>
<reference evidence="5" key="1">
    <citation type="submission" date="2020-04" db="EMBL/GenBank/DDBJ databases">
        <authorList>
            <person name="Zhang T."/>
        </authorList>
    </citation>
    <scope>NUCLEOTIDE SEQUENCE</scope>
    <source>
        <strain evidence="5">HKST-UBA80</strain>
    </source>
</reference>